<comment type="function">
    <text evidence="6">Required for chromosome condensation and partitioning.</text>
</comment>
<keyword evidence="4 6" id="KW-0175">Coiled coil</keyword>
<sequence length="1202" mass="133805">MRIKRLDITGFKSFMERSVFSFDEGVTGVVGPNGCGKSNVVDAIRWVMGEQSAKNLRGRGMEDVIFNGSENKPPLSMAEVSLTFLVDDTDTLSPQYQGYSEITVTRRLFRNGDSEYLINKTVCRLLDITELFLGTGVGTKAYSIIEQGRVGLIVSSKPEDRRHLLEEAAGVTKYKARRKAAERKMEATEANLLRVNDITGELEKRLDTLSKQAKKAEKYRKLKARMREIDLHSASHRSLELMVEKRMLQSRLENLGGEEREGLDRVKELEEAITRRRVELDAEGAALQQFSGEVHALESAAQRDAQELAYGRRDFEETSTRVAQAQAELDGLLARQAEMVATMTAREAELSGIAGSYKEDEVAMAVALEEQRRVSVLQTEISLRLEQERAGLVAVATRLANHESNLTNLARQRTDLEARRAKLSGEVEALRAQEQELDGLRTQAARHVEDTRHLASELAERRGQEEEALTRTREAFTENEVQVIALREELSDKRSRLSSLEDIQKNYDGFDRGVRAVMVRAAEAARDQGIFGLVADVLTVTSPRYERAVEAALGERLQHVIVDSRDKGLELVEYLKGHAEGRGTFLPVPTGDVLRAVVEPDLSRPGVLAHALREVSCEPALEPVMRLLLGDVVIVQDLLAAREYAEATPVPCTLVTLEGEVFRADGTITGGEREGAAVGALQKKREIAELASEVARVEERYNEILTRHYTLQKQMGQAEAVLKGLGKEQHAEEVNLASQEKDLHKASEDLSKVRERLRALEGEEGQLAQSHTALTNEEESSRGEVAHGQADREAREERVRQYAGELEGLRQRADTAASDLMGLRVKVAAGSERGESARKELESLVAQRRDMEARTSRLQGASTEGRAKVEALERRLAELEATREQRAEEHRVAAEALETRRAAYTSATAEVREQDTAFRELRGRLDELMQGLSQISLREREIALELEHLAAGIRERYQLELATELHQYHLLPTLSAEVEGELKDLRAQVEKMGEINLTAIDEHAELSKRFDFLSAQRQDLQASISQLREAIVRIDATSRERFKQTFDVVNDKFQAIFPRLFGGGRASLVLTQEGPNGEPGVEIVAQPPGKKLQSVNLLSGGEKALTAVALIFGIFLIKPTPFCLLDEVDAPLDEGNVGRYNDMVKEMSSQSQFILITHNKRTMEIADTLYGVTMEEPGISKLVSVKMREASAHNDDKVPAAS</sequence>
<feature type="coiled-coil region" evidence="6">
    <location>
        <begin position="975"/>
        <end position="1030"/>
    </location>
</feature>
<organism evidence="9 10">
    <name type="scientific">Corallococcus soli</name>
    <dbReference type="NCBI Taxonomy" id="2710757"/>
    <lineage>
        <taxon>Bacteria</taxon>
        <taxon>Pseudomonadati</taxon>
        <taxon>Myxococcota</taxon>
        <taxon>Myxococcia</taxon>
        <taxon>Myxococcales</taxon>
        <taxon>Cystobacterineae</taxon>
        <taxon>Myxococcaceae</taxon>
        <taxon>Corallococcus</taxon>
    </lineage>
</organism>
<comment type="subcellular location">
    <subcellularLocation>
        <location evidence="6">Cytoplasm</location>
    </subcellularLocation>
</comment>
<dbReference type="NCBIfam" id="TIGR02168">
    <property type="entry name" value="SMC_prok_B"/>
    <property type="match status" value="1"/>
</dbReference>
<proteinExistence type="inferred from homology"/>
<evidence type="ECO:0000256" key="4">
    <source>
        <dbReference type="ARBA" id="ARBA00023054"/>
    </source>
</evidence>
<dbReference type="SMART" id="SM00968">
    <property type="entry name" value="SMC_hinge"/>
    <property type="match status" value="1"/>
</dbReference>
<keyword evidence="1 6" id="KW-0963">Cytoplasm</keyword>
<reference evidence="9 10" key="1">
    <citation type="submission" date="2020-02" db="EMBL/GenBank/DDBJ databases">
        <authorList>
            <person name="Babadi Z.K."/>
            <person name="Risdian C."/>
            <person name="Ebrahimipour G.H."/>
            <person name="Wink J."/>
        </authorList>
    </citation>
    <scope>NUCLEOTIDE SEQUENCE [LARGE SCALE GENOMIC DNA]</scope>
    <source>
        <strain evidence="9 10">ZKHCc1 1396</strain>
    </source>
</reference>
<dbReference type="Pfam" id="PF02463">
    <property type="entry name" value="SMC_N"/>
    <property type="match status" value="1"/>
</dbReference>
<evidence type="ECO:0000256" key="5">
    <source>
        <dbReference type="ARBA" id="ARBA00023125"/>
    </source>
</evidence>
<dbReference type="EMBL" id="JAAIYO010000002">
    <property type="protein sequence ID" value="MBE4748768.1"/>
    <property type="molecule type" value="Genomic_DNA"/>
</dbReference>
<feature type="binding site" evidence="6">
    <location>
        <begin position="32"/>
        <end position="39"/>
    </location>
    <ligand>
        <name>ATP</name>
        <dbReference type="ChEBI" id="CHEBI:30616"/>
    </ligand>
</feature>
<feature type="domain" description="SMC hinge" evidence="8">
    <location>
        <begin position="528"/>
        <end position="645"/>
    </location>
</feature>
<keyword evidence="5 6" id="KW-0238">DNA-binding</keyword>
<evidence type="ECO:0000256" key="1">
    <source>
        <dbReference type="ARBA" id="ARBA00022490"/>
    </source>
</evidence>
<dbReference type="InterPro" id="IPR010935">
    <property type="entry name" value="SMC_hinge"/>
</dbReference>
<dbReference type="Pfam" id="PF06470">
    <property type="entry name" value="SMC_hinge"/>
    <property type="match status" value="1"/>
</dbReference>
<dbReference type="InterPro" id="IPR003395">
    <property type="entry name" value="RecF/RecN/SMC_N"/>
</dbReference>
<feature type="compositionally biased region" description="Basic and acidic residues" evidence="7">
    <location>
        <begin position="779"/>
        <end position="795"/>
    </location>
</feature>
<keyword evidence="3 6" id="KW-0067">ATP-binding</keyword>
<dbReference type="InterPro" id="IPR011890">
    <property type="entry name" value="SMC_prok"/>
</dbReference>
<feature type="coiled-coil region" evidence="6">
    <location>
        <begin position="399"/>
        <end position="450"/>
    </location>
</feature>
<name>A0ABR9PLF7_9BACT</name>
<dbReference type="Proteomes" id="UP001516472">
    <property type="component" value="Unassembled WGS sequence"/>
</dbReference>
<dbReference type="Gene3D" id="3.30.70.1620">
    <property type="match status" value="1"/>
</dbReference>
<evidence type="ECO:0000259" key="8">
    <source>
        <dbReference type="SMART" id="SM00968"/>
    </source>
</evidence>
<feature type="coiled-coil region" evidence="6">
    <location>
        <begin position="171"/>
        <end position="219"/>
    </location>
</feature>
<dbReference type="PANTHER" id="PTHR43977">
    <property type="entry name" value="STRUCTURAL MAINTENANCE OF CHROMOSOMES PROTEIN 3"/>
    <property type="match status" value="1"/>
</dbReference>
<evidence type="ECO:0000256" key="6">
    <source>
        <dbReference type="HAMAP-Rule" id="MF_01894"/>
    </source>
</evidence>
<dbReference type="InterPro" id="IPR024704">
    <property type="entry name" value="SMC"/>
</dbReference>
<evidence type="ECO:0000256" key="2">
    <source>
        <dbReference type="ARBA" id="ARBA00022741"/>
    </source>
</evidence>
<feature type="coiled-coil region" evidence="6">
    <location>
        <begin position="680"/>
        <end position="707"/>
    </location>
</feature>
<keyword evidence="2 6" id="KW-0547">Nucleotide-binding</keyword>
<dbReference type="SUPFAM" id="SSF75553">
    <property type="entry name" value="Smc hinge domain"/>
    <property type="match status" value="1"/>
</dbReference>
<evidence type="ECO:0000313" key="10">
    <source>
        <dbReference type="Proteomes" id="UP001516472"/>
    </source>
</evidence>
<dbReference type="RefSeq" id="WP_193348133.1">
    <property type="nucleotide sequence ID" value="NZ_CBCSIP010000214.1"/>
</dbReference>
<keyword evidence="10" id="KW-1185">Reference proteome</keyword>
<dbReference type="InterPro" id="IPR027417">
    <property type="entry name" value="P-loop_NTPase"/>
</dbReference>
<accession>A0ABR9PLF7</accession>
<evidence type="ECO:0000313" key="9">
    <source>
        <dbReference type="EMBL" id="MBE4748768.1"/>
    </source>
</evidence>
<evidence type="ECO:0000256" key="3">
    <source>
        <dbReference type="ARBA" id="ARBA00022840"/>
    </source>
</evidence>
<gene>
    <name evidence="6 9" type="primary">smc</name>
    <name evidence="9" type="ORF">G4177_11410</name>
</gene>
<dbReference type="Gene3D" id="1.10.287.1490">
    <property type="match status" value="1"/>
</dbReference>
<dbReference type="InterPro" id="IPR036277">
    <property type="entry name" value="SMC_hinge_sf"/>
</dbReference>
<comment type="similarity">
    <text evidence="6">Belongs to the SMC family.</text>
</comment>
<evidence type="ECO:0000256" key="7">
    <source>
        <dbReference type="SAM" id="MobiDB-lite"/>
    </source>
</evidence>
<dbReference type="Gene3D" id="3.40.50.300">
    <property type="entry name" value="P-loop containing nucleotide triphosphate hydrolases"/>
    <property type="match status" value="2"/>
</dbReference>
<dbReference type="PIRSF" id="PIRSF005719">
    <property type="entry name" value="SMC"/>
    <property type="match status" value="1"/>
</dbReference>
<dbReference type="CDD" id="cd03278">
    <property type="entry name" value="ABC_SMC_barmotin"/>
    <property type="match status" value="1"/>
</dbReference>
<protein>
    <recommendedName>
        <fullName evidence="6">Chromosome partition protein Smc</fullName>
    </recommendedName>
</protein>
<comment type="subunit">
    <text evidence="6">Homodimer.</text>
</comment>
<comment type="domain">
    <text evidence="6">Contains large globular domains required for ATP hydrolysis at each terminus and a third globular domain forming a flexible hinge near the middle of the molecule. These domains are separated by coiled-coil structures.</text>
</comment>
<comment type="caution">
    <text evidence="9">The sequence shown here is derived from an EMBL/GenBank/DDBJ whole genome shotgun (WGS) entry which is preliminary data.</text>
</comment>
<dbReference type="Gene3D" id="1.20.1060.20">
    <property type="match status" value="1"/>
</dbReference>
<feature type="region of interest" description="Disordered" evidence="7">
    <location>
        <begin position="761"/>
        <end position="795"/>
    </location>
</feature>
<dbReference type="HAMAP" id="MF_01894">
    <property type="entry name" value="Smc_prok"/>
    <property type="match status" value="1"/>
</dbReference>
<dbReference type="SUPFAM" id="SSF52540">
    <property type="entry name" value="P-loop containing nucleoside triphosphate hydrolases"/>
    <property type="match status" value="1"/>
</dbReference>